<gene>
    <name evidence="3" type="ORF">AT268_34310</name>
</gene>
<dbReference type="AlphaFoldDB" id="A0A9X0SM46"/>
<sequence>MLTFFPSLYEEELLYGALTRYHNRSCNKEFKDTLRDLYGDTRTYIMPDLIPDLKVLQNRLKYFNQFNINDCWEQHTFYHYYTNFLNAEVRNKVKKAILSNEQGVNVHYQIGYITSTVKEAPYFRFCAQCLQEDLQGYGETYWRVYQQLPSVFVCLKHRCLLQESSGQFRRGCSTLVAPLDTVHMKRTINNNDHDWSKQEMEHLIYIAKQSRKLVNTDYLYNLNKLQKGYRYLLQKRGYTSVKGNVKQGKLARDFISYFGEKILHCMQSMLKSDESCWLKAITRKHRKSFHPIRHILLIYFLEESVDSISNYSQESYKPFGEGPYPCLNPATPHYLQPVIKEVKISRCSRTKRPIGTFGCTCGFIYSRKGPDKFEEDKMKISRIKSFGYYWKERLHEYIFIQNLSYRECARRLKVDVKTVIKYSKDMLSNSKKMQENNLLDKWKDEWKSVMNKNSDMTKTELRNLYPNLYMRLYRNDKDWLREYSPKLKKRVKVQNRIDWGQRDMDIVEEVNIAIKSLMNAEKPIRLTIGRIGREIKKSSLLEKKLNKLPLTRKLLHSVTESVIEFQKRRIEWVFEQLIKKEDDLAYWKVLRMVGLRADIDKSLQDEILARIHRKNG</sequence>
<feature type="domain" description="Transposon Tn7 transposition protein TnsD C-terminal" evidence="2">
    <location>
        <begin position="206"/>
        <end position="555"/>
    </location>
</feature>
<reference evidence="3 4" key="1">
    <citation type="submission" date="2015-12" db="EMBL/GenBank/DDBJ databases">
        <title>Bacillus cereus Group isolate.</title>
        <authorList>
            <person name="Kovac J."/>
        </authorList>
    </citation>
    <scope>NUCLEOTIDE SEQUENCE [LARGE SCALE GENOMIC DNA]</scope>
    <source>
        <strain evidence="3 4">FSL K6-0073</strain>
    </source>
</reference>
<dbReference type="Pfam" id="PF06527">
    <property type="entry name" value="TniQ"/>
    <property type="match status" value="1"/>
</dbReference>
<evidence type="ECO:0000259" key="1">
    <source>
        <dbReference type="Pfam" id="PF06527"/>
    </source>
</evidence>
<proteinExistence type="predicted"/>
<organism evidence="3 4">
    <name type="scientific">Bacillus cereus</name>
    <dbReference type="NCBI Taxonomy" id="1396"/>
    <lineage>
        <taxon>Bacteria</taxon>
        <taxon>Bacillati</taxon>
        <taxon>Bacillota</taxon>
        <taxon>Bacilli</taxon>
        <taxon>Bacillales</taxon>
        <taxon>Bacillaceae</taxon>
        <taxon>Bacillus</taxon>
        <taxon>Bacillus cereus group</taxon>
    </lineage>
</organism>
<comment type="caution">
    <text evidence="3">The sequence shown here is derived from an EMBL/GenBank/DDBJ whole genome shotgun (WGS) entry which is preliminary data.</text>
</comment>
<dbReference type="EMBL" id="LOMO01000135">
    <property type="protein sequence ID" value="KXY36156.1"/>
    <property type="molecule type" value="Genomic_DNA"/>
</dbReference>
<name>A0A9X0SM46_BACCE</name>
<evidence type="ECO:0008006" key="5">
    <source>
        <dbReference type="Google" id="ProtNLM"/>
    </source>
</evidence>
<dbReference type="InterPro" id="IPR032750">
    <property type="entry name" value="TnsD_C"/>
</dbReference>
<dbReference type="Proteomes" id="UP000075476">
    <property type="component" value="Unassembled WGS sequence"/>
</dbReference>
<dbReference type="RefSeq" id="WP_061663583.1">
    <property type="nucleotide sequence ID" value="NZ_LOMO01000135.1"/>
</dbReference>
<accession>A0A9X0SM46</accession>
<feature type="domain" description="TniQ" evidence="1">
    <location>
        <begin position="4"/>
        <end position="161"/>
    </location>
</feature>
<evidence type="ECO:0000313" key="3">
    <source>
        <dbReference type="EMBL" id="KXY36156.1"/>
    </source>
</evidence>
<protein>
    <recommendedName>
        <fullName evidence="5">Transposon Tn7 transposition protein TnsD C-termianl domain-containing protein</fullName>
    </recommendedName>
</protein>
<dbReference type="InterPro" id="IPR009492">
    <property type="entry name" value="TniQ"/>
</dbReference>
<evidence type="ECO:0000259" key="2">
    <source>
        <dbReference type="Pfam" id="PF15978"/>
    </source>
</evidence>
<dbReference type="Pfam" id="PF15978">
    <property type="entry name" value="TnsD"/>
    <property type="match status" value="1"/>
</dbReference>
<evidence type="ECO:0000313" key="4">
    <source>
        <dbReference type="Proteomes" id="UP000075476"/>
    </source>
</evidence>